<evidence type="ECO:0000256" key="12">
    <source>
        <dbReference type="ARBA" id="ARBA00023305"/>
    </source>
</evidence>
<feature type="compositionally biased region" description="Low complexity" evidence="14">
    <location>
        <begin position="114"/>
        <end position="124"/>
    </location>
</feature>
<dbReference type="Gene3D" id="1.20.1070.10">
    <property type="entry name" value="Rhodopsin 7-helix transmembrane proteins"/>
    <property type="match status" value="1"/>
</dbReference>
<evidence type="ECO:0000256" key="15">
    <source>
        <dbReference type="SAM" id="Phobius"/>
    </source>
</evidence>
<evidence type="ECO:0000256" key="14">
    <source>
        <dbReference type="SAM" id="MobiDB-lite"/>
    </source>
</evidence>
<sequence>MHLGEPILRYRCRLDETWRVQGLLLRDGLRHHPEGSSACPQPQVEDVSTTNTPPSPSTIQKVHEPAPNLKWRIRFISLPPTSSGGCKYDQHPSLHFHHPEGSPSGPQPQVEDVSTTNTPPSTSTIQKVHHLAPSLKWRMCSVLPIGNGCWQVEGPASAPFPECCPSVQCAGGLPNGDLSVEFRLLLLLEREGGEQQIAKGRVNQYDAAAERISDGSSYSLGKVELEEVNPHLRGGRVENHLGKTTLSSPDRDLNLDLPVLSSRVQHGKRFIIEEKFQLKIQRSITLDYYLLWDNPGNFPLVDDQVAVELGSVTRWWKGSESWTVAEDKKGLKGLYHHPYFLLDFCVGDDGSYHDPGEKWSVPDVCKRFSCNENAQVFTESCSALNVDPGCEEIPGDKSQKNPLCCPSVRCMAFGVVDVEEEDQGPEVPPLPYGNAPKNRITSITTLMVLSFERYLMISKPLHSRHLSKKGAMVLVVAIWLYSFILTTPPLLGWGSYVHEAANISCSVNWESRTLGATTYIVFLFAMGLVVPVFVISFSYLNIIRTMKQHTSLRMGRVTKAESKVAFMVGAMIVSFLVAWTPYAVLALLIAFGDPKIVTPGMAVVPALIAKSSICYNPLIYVGLNTQVITSGITVVAALLTKSSICYNPLIYVGLNMQVMTSEMTVVAALITKSCICHNPLIYVGLNMQVMTSEMTVVVALIAKSCICRNPLIYVGLNMQFRSSWKKLIGAKNSLEVSQDPGGENTFLSPTRMVSQAPCEDQRFNVSKVMAKTPEENTTVEPRTVIHRPVIIINKPKKTLYSVFQDQWSKKQPRVKLRTEGTIVSGVNSTKVEEVEEIELGDITTLKIVPNIKPV</sequence>
<dbReference type="EMBL" id="OE180598">
    <property type="protein sequence ID" value="CAD7571604.1"/>
    <property type="molecule type" value="Genomic_DNA"/>
</dbReference>
<dbReference type="SUPFAM" id="SSF81321">
    <property type="entry name" value="Family A G protein-coupled receptor-like"/>
    <property type="match status" value="1"/>
</dbReference>
<dbReference type="PROSITE" id="PS00237">
    <property type="entry name" value="G_PROTEIN_RECEP_F1_1"/>
    <property type="match status" value="1"/>
</dbReference>
<dbReference type="PROSITE" id="PS50262">
    <property type="entry name" value="G_PROTEIN_RECEP_F1_2"/>
    <property type="match status" value="1"/>
</dbReference>
<evidence type="ECO:0000256" key="5">
    <source>
        <dbReference type="ARBA" id="ARBA00022692"/>
    </source>
</evidence>
<name>A0A7R9J2V6_TIMCA</name>
<evidence type="ECO:0000256" key="3">
    <source>
        <dbReference type="ARBA" id="ARBA00010663"/>
    </source>
</evidence>
<gene>
    <name evidence="17" type="ORF">TCMB3V08_LOCUS4274</name>
</gene>
<evidence type="ECO:0000256" key="7">
    <source>
        <dbReference type="ARBA" id="ARBA00023040"/>
    </source>
</evidence>
<dbReference type="SMART" id="SM01318">
    <property type="entry name" value="SVWC"/>
    <property type="match status" value="1"/>
</dbReference>
<feature type="region of interest" description="Disordered" evidence="14">
    <location>
        <begin position="33"/>
        <end position="62"/>
    </location>
</feature>
<evidence type="ECO:0000256" key="6">
    <source>
        <dbReference type="ARBA" id="ARBA00022989"/>
    </source>
</evidence>
<feature type="transmembrane region" description="Helical" evidence="15">
    <location>
        <begin position="564"/>
        <end position="591"/>
    </location>
</feature>
<evidence type="ECO:0000259" key="16">
    <source>
        <dbReference type="PROSITE" id="PS50262"/>
    </source>
</evidence>
<reference evidence="17" key="1">
    <citation type="submission" date="2020-11" db="EMBL/GenBank/DDBJ databases">
        <authorList>
            <person name="Tran Van P."/>
        </authorList>
    </citation>
    <scope>NUCLEOTIDE SEQUENCE</scope>
</reference>
<dbReference type="InterPro" id="IPR000276">
    <property type="entry name" value="GPCR_Rhodpsn"/>
</dbReference>
<evidence type="ECO:0000256" key="10">
    <source>
        <dbReference type="ARBA" id="ARBA00023180"/>
    </source>
</evidence>
<dbReference type="GO" id="GO:0016020">
    <property type="term" value="C:membrane"/>
    <property type="evidence" value="ECO:0007669"/>
    <property type="project" value="UniProtKB-SubCell"/>
</dbReference>
<accession>A0A7R9J2V6</accession>
<dbReference type="InterPro" id="IPR017452">
    <property type="entry name" value="GPCR_Rhodpsn_7TM"/>
</dbReference>
<keyword evidence="7 13" id="KW-0297">G-protein coupled receptor</keyword>
<evidence type="ECO:0000256" key="4">
    <source>
        <dbReference type="ARBA" id="ARBA00022525"/>
    </source>
</evidence>
<dbReference type="GO" id="GO:0007601">
    <property type="term" value="P:visual perception"/>
    <property type="evidence" value="ECO:0007669"/>
    <property type="project" value="UniProtKB-KW"/>
</dbReference>
<feature type="transmembrane region" description="Helical" evidence="15">
    <location>
        <begin position="440"/>
        <end position="458"/>
    </location>
</feature>
<organism evidence="17">
    <name type="scientific">Timema californicum</name>
    <name type="common">California timema</name>
    <name type="synonym">Walking stick</name>
    <dbReference type="NCBI Taxonomy" id="61474"/>
    <lineage>
        <taxon>Eukaryota</taxon>
        <taxon>Metazoa</taxon>
        <taxon>Ecdysozoa</taxon>
        <taxon>Arthropoda</taxon>
        <taxon>Hexapoda</taxon>
        <taxon>Insecta</taxon>
        <taxon>Pterygota</taxon>
        <taxon>Neoptera</taxon>
        <taxon>Polyneoptera</taxon>
        <taxon>Phasmatodea</taxon>
        <taxon>Timematodea</taxon>
        <taxon>Timematoidea</taxon>
        <taxon>Timematidae</taxon>
        <taxon>Timema</taxon>
    </lineage>
</organism>
<dbReference type="PANTHER" id="PTHR24240">
    <property type="entry name" value="OPSIN"/>
    <property type="match status" value="1"/>
</dbReference>
<evidence type="ECO:0000256" key="2">
    <source>
        <dbReference type="ARBA" id="ARBA00004613"/>
    </source>
</evidence>
<comment type="subcellular location">
    <subcellularLocation>
        <location evidence="1">Membrane</location>
        <topology evidence="1">Multi-pass membrane protein</topology>
    </subcellularLocation>
    <subcellularLocation>
        <location evidence="2">Secreted</location>
    </subcellularLocation>
</comment>
<dbReference type="Pfam" id="PF15430">
    <property type="entry name" value="SVWC"/>
    <property type="match status" value="1"/>
</dbReference>
<keyword evidence="12" id="KW-0844">Vision</keyword>
<keyword evidence="4" id="KW-0964">Secreted</keyword>
<keyword evidence="8 15" id="KW-0472">Membrane</keyword>
<evidence type="ECO:0000256" key="9">
    <source>
        <dbReference type="ARBA" id="ARBA00023170"/>
    </source>
</evidence>
<keyword evidence="12" id="KW-0716">Sensory transduction</keyword>
<dbReference type="CDD" id="cd14969">
    <property type="entry name" value="7tmA_Opsins_type2_animals"/>
    <property type="match status" value="1"/>
</dbReference>
<dbReference type="InterPro" id="IPR050125">
    <property type="entry name" value="GPCR_opsins"/>
</dbReference>
<dbReference type="AlphaFoldDB" id="A0A7R9J2V6"/>
<dbReference type="GO" id="GO:0005576">
    <property type="term" value="C:extracellular region"/>
    <property type="evidence" value="ECO:0007669"/>
    <property type="project" value="UniProtKB-SubCell"/>
</dbReference>
<evidence type="ECO:0000256" key="13">
    <source>
        <dbReference type="RuleBase" id="RU000688"/>
    </source>
</evidence>
<evidence type="ECO:0000313" key="17">
    <source>
        <dbReference type="EMBL" id="CAD7571604.1"/>
    </source>
</evidence>
<evidence type="ECO:0000256" key="11">
    <source>
        <dbReference type="ARBA" id="ARBA00023224"/>
    </source>
</evidence>
<feature type="transmembrane region" description="Helical" evidence="15">
    <location>
        <begin position="519"/>
        <end position="543"/>
    </location>
</feature>
<keyword evidence="6 15" id="KW-1133">Transmembrane helix</keyword>
<feature type="transmembrane region" description="Helical" evidence="15">
    <location>
        <begin position="470"/>
        <end position="491"/>
    </location>
</feature>
<evidence type="ECO:0000256" key="8">
    <source>
        <dbReference type="ARBA" id="ARBA00023136"/>
    </source>
</evidence>
<keyword evidence="5 13" id="KW-0812">Transmembrane</keyword>
<dbReference type="PRINTS" id="PR00237">
    <property type="entry name" value="GPCRRHODOPSN"/>
</dbReference>
<protein>
    <submittedName>
        <fullName evidence="17">(California timema) hypothetical protein</fullName>
    </submittedName>
</protein>
<feature type="domain" description="G-protein coupled receptors family 1 profile" evidence="16">
    <location>
        <begin position="441"/>
        <end position="620"/>
    </location>
</feature>
<dbReference type="GO" id="GO:0004930">
    <property type="term" value="F:G protein-coupled receptor activity"/>
    <property type="evidence" value="ECO:0007669"/>
    <property type="project" value="UniProtKB-KW"/>
</dbReference>
<keyword evidence="11 13" id="KW-0807">Transducer</keyword>
<dbReference type="InterPro" id="IPR029277">
    <property type="entry name" value="SVWC_dom"/>
</dbReference>
<feature type="compositionally biased region" description="Basic and acidic residues" evidence="14">
    <location>
        <begin position="88"/>
        <end position="100"/>
    </location>
</feature>
<proteinExistence type="inferred from homology"/>
<dbReference type="Pfam" id="PF00001">
    <property type="entry name" value="7tm_1"/>
    <property type="match status" value="1"/>
</dbReference>
<keyword evidence="9 13" id="KW-0675">Receptor</keyword>
<comment type="similarity">
    <text evidence="3 13">Belongs to the G-protein coupled receptor 1 family.</text>
</comment>
<feature type="region of interest" description="Disordered" evidence="14">
    <location>
        <begin position="84"/>
        <end position="124"/>
    </location>
</feature>
<keyword evidence="10" id="KW-0325">Glycoprotein</keyword>
<evidence type="ECO:0000256" key="1">
    <source>
        <dbReference type="ARBA" id="ARBA00004141"/>
    </source>
</evidence>